<dbReference type="EC" id="3.1.2.-" evidence="2"/>
<dbReference type="InterPro" id="IPR006683">
    <property type="entry name" value="Thioestr_dom"/>
</dbReference>
<evidence type="ECO:0000313" key="2">
    <source>
        <dbReference type="EMBL" id="MBV2358540.1"/>
    </source>
</evidence>
<protein>
    <submittedName>
        <fullName evidence="2">Hydroxyphenylacetyl-CoA thioesterase PaaI</fullName>
        <ecNumber evidence="2">3.1.2.-</ecNumber>
    </submittedName>
</protein>
<name>A0ABS6N3E7_9RHOB</name>
<accession>A0ABS6N3E7</accession>
<comment type="caution">
    <text evidence="2">The sequence shown here is derived from an EMBL/GenBank/DDBJ whole genome shotgun (WGS) entry which is preliminary data.</text>
</comment>
<dbReference type="PANTHER" id="PTHR42856:SF1">
    <property type="entry name" value="ACYL-COENZYME A THIOESTERASE PAAI"/>
    <property type="match status" value="1"/>
</dbReference>
<dbReference type="CDD" id="cd03443">
    <property type="entry name" value="PaaI_thioesterase"/>
    <property type="match status" value="1"/>
</dbReference>
<dbReference type="Pfam" id="PF03061">
    <property type="entry name" value="4HBT"/>
    <property type="match status" value="1"/>
</dbReference>
<dbReference type="NCBIfam" id="TIGR02286">
    <property type="entry name" value="PaaD"/>
    <property type="match status" value="1"/>
</dbReference>
<dbReference type="NCBIfam" id="TIGR00369">
    <property type="entry name" value="unchar_dom_1"/>
    <property type="match status" value="1"/>
</dbReference>
<sequence length="144" mass="15494">MTPQDRAKRAAQAMWDGDAASKWFGFEIAEVTEGRAVLTLTVQSHHCNGHGMCHGGVTFALADSAFAFACNSRNQRTVAQANTIHYLSPAHTGDTLTATAREVRLTGRTGLYDVTVTRGDGTVIAEFRGQSRAISGHLFEEDAP</sequence>
<evidence type="ECO:0000313" key="3">
    <source>
        <dbReference type="Proteomes" id="UP001166293"/>
    </source>
</evidence>
<dbReference type="InterPro" id="IPR011973">
    <property type="entry name" value="PaaD"/>
</dbReference>
<feature type="domain" description="Thioesterase" evidence="1">
    <location>
        <begin position="50"/>
        <end position="124"/>
    </location>
</feature>
<dbReference type="Proteomes" id="UP001166293">
    <property type="component" value="Unassembled WGS sequence"/>
</dbReference>
<dbReference type="PANTHER" id="PTHR42856">
    <property type="entry name" value="ACYL-COENZYME A THIOESTERASE PAAI"/>
    <property type="match status" value="1"/>
</dbReference>
<dbReference type="GO" id="GO:0016787">
    <property type="term" value="F:hydrolase activity"/>
    <property type="evidence" value="ECO:0007669"/>
    <property type="project" value="UniProtKB-KW"/>
</dbReference>
<gene>
    <name evidence="2" type="primary">paaI</name>
    <name evidence="2" type="ORF">KUH32_02020</name>
</gene>
<keyword evidence="2" id="KW-0378">Hydrolase</keyword>
<reference evidence="2" key="1">
    <citation type="submission" date="2021-06" db="EMBL/GenBank/DDBJ databases">
        <title>Thalassococcus sp. CAU 1522 isolated from sea sand, Republic of Korea.</title>
        <authorList>
            <person name="Kim W."/>
        </authorList>
    </citation>
    <scope>NUCLEOTIDE SEQUENCE</scope>
    <source>
        <strain evidence="2">CAU 1522</strain>
    </source>
</reference>
<organism evidence="2 3">
    <name type="scientific">Thalassococcus arenae</name>
    <dbReference type="NCBI Taxonomy" id="2851652"/>
    <lineage>
        <taxon>Bacteria</taxon>
        <taxon>Pseudomonadati</taxon>
        <taxon>Pseudomonadota</taxon>
        <taxon>Alphaproteobacteria</taxon>
        <taxon>Rhodobacterales</taxon>
        <taxon>Roseobacteraceae</taxon>
        <taxon>Thalassococcus</taxon>
    </lineage>
</organism>
<proteinExistence type="predicted"/>
<dbReference type="InterPro" id="IPR052723">
    <property type="entry name" value="Acyl-CoA_thioesterase_PaaI"/>
</dbReference>
<dbReference type="RefSeq" id="WP_217776396.1">
    <property type="nucleotide sequence ID" value="NZ_JAHRWL010000001.1"/>
</dbReference>
<keyword evidence="3" id="KW-1185">Reference proteome</keyword>
<evidence type="ECO:0000259" key="1">
    <source>
        <dbReference type="Pfam" id="PF03061"/>
    </source>
</evidence>
<dbReference type="EMBL" id="JAHRWL010000001">
    <property type="protein sequence ID" value="MBV2358540.1"/>
    <property type="molecule type" value="Genomic_DNA"/>
</dbReference>
<dbReference type="InterPro" id="IPR003736">
    <property type="entry name" value="PAAI_dom"/>
</dbReference>